<feature type="compositionally biased region" description="Low complexity" evidence="1">
    <location>
        <begin position="305"/>
        <end position="315"/>
    </location>
</feature>
<organism evidence="2 3">
    <name type="scientific">Tulasnella calospora MUT 4182</name>
    <dbReference type="NCBI Taxonomy" id="1051891"/>
    <lineage>
        <taxon>Eukaryota</taxon>
        <taxon>Fungi</taxon>
        <taxon>Dikarya</taxon>
        <taxon>Basidiomycota</taxon>
        <taxon>Agaricomycotina</taxon>
        <taxon>Agaricomycetes</taxon>
        <taxon>Cantharellales</taxon>
        <taxon>Tulasnellaceae</taxon>
        <taxon>Tulasnella</taxon>
    </lineage>
</organism>
<feature type="region of interest" description="Disordered" evidence="1">
    <location>
        <begin position="106"/>
        <end position="141"/>
    </location>
</feature>
<evidence type="ECO:0000256" key="1">
    <source>
        <dbReference type="SAM" id="MobiDB-lite"/>
    </source>
</evidence>
<protein>
    <recommendedName>
        <fullName evidence="4">cAMP-independent regulatory protein pac2</fullName>
    </recommendedName>
</protein>
<name>A0A0C3M1R2_9AGAM</name>
<reference evidence="2 3" key="1">
    <citation type="submission" date="2014-04" db="EMBL/GenBank/DDBJ databases">
        <authorList>
            <consortium name="DOE Joint Genome Institute"/>
            <person name="Kuo A."/>
            <person name="Girlanda M."/>
            <person name="Perotto S."/>
            <person name="Kohler A."/>
            <person name="Nagy L.G."/>
            <person name="Floudas D."/>
            <person name="Copeland A."/>
            <person name="Barry K.W."/>
            <person name="Cichocki N."/>
            <person name="Veneault-Fourrey C."/>
            <person name="LaButti K."/>
            <person name="Lindquist E.A."/>
            <person name="Lipzen A."/>
            <person name="Lundell T."/>
            <person name="Morin E."/>
            <person name="Murat C."/>
            <person name="Sun H."/>
            <person name="Tunlid A."/>
            <person name="Henrissat B."/>
            <person name="Grigoriev I.V."/>
            <person name="Hibbett D.S."/>
            <person name="Martin F."/>
            <person name="Nordberg H.P."/>
            <person name="Cantor M.N."/>
            <person name="Hua S.X."/>
        </authorList>
    </citation>
    <scope>NUCLEOTIDE SEQUENCE [LARGE SCALE GENOMIC DNA]</scope>
    <source>
        <strain evidence="2 3">MUT 4182</strain>
    </source>
</reference>
<dbReference type="InterPro" id="IPR018608">
    <property type="entry name" value="Gti1/Pac2"/>
</dbReference>
<dbReference type="GO" id="GO:0003677">
    <property type="term" value="F:DNA binding"/>
    <property type="evidence" value="ECO:0007669"/>
    <property type="project" value="TreeGrafter"/>
</dbReference>
<proteinExistence type="predicted"/>
<evidence type="ECO:0000313" key="3">
    <source>
        <dbReference type="Proteomes" id="UP000054248"/>
    </source>
</evidence>
<feature type="compositionally biased region" description="Low complexity" evidence="1">
    <location>
        <begin position="245"/>
        <end position="261"/>
    </location>
</feature>
<sequence>MSAITTNPFYFPAHEVQRPTHDRIHIRSAEEAHMLFESVRLGMLRPVIRRLNDAERSAFIRSGSVFVWEESEEAIGLRRWTDGLMWSPSRMREPFLFYESKRRSRSSTVSSNNGERLSTDTLASTSSAGDTPCSPRSSVDQGIPGLVKQTYSAIVMGDGTRRKWHMTAYFTNADYPHLPTIQDDPRLRGIKVPKGMYRSGKSRQSAKSLQEACTGSSTLASASTPDLHFSSHERGPQGQMIAQTASSSSSGYESASPSGSPLMEHPRRSSPPSPYSRPPSSHRRPPSPYSVGAFPPPTTPSQLNGYPYGQQPQPYLQAPSDQYSQRAASQQQPRNHVLPPLQSTYADQRYVPTQRSAGRTAEDERMLQKFRSIP</sequence>
<feature type="region of interest" description="Disordered" evidence="1">
    <location>
        <begin position="186"/>
        <end position="374"/>
    </location>
</feature>
<dbReference type="HOGENOM" id="CLU_639386_0_0_1"/>
<dbReference type="AlphaFoldDB" id="A0A0C3M1R2"/>
<gene>
    <name evidence="2" type="ORF">M407DRAFT_189648</name>
</gene>
<dbReference type="Proteomes" id="UP000054248">
    <property type="component" value="Unassembled WGS sequence"/>
</dbReference>
<dbReference type="Pfam" id="PF09729">
    <property type="entry name" value="Gti1_Pac2"/>
    <property type="match status" value="1"/>
</dbReference>
<feature type="compositionally biased region" description="Low complexity" evidence="1">
    <location>
        <begin position="119"/>
        <end position="131"/>
    </location>
</feature>
<dbReference type="OrthoDB" id="5572844at2759"/>
<dbReference type="PANTHER" id="PTHR28027:SF1">
    <property type="entry name" value="CAMP INDEPENDENT REGULATORY PROTEIN (AFU_ORTHOLOGUE AFUA_3G09640)"/>
    <property type="match status" value="1"/>
</dbReference>
<evidence type="ECO:0008006" key="4">
    <source>
        <dbReference type="Google" id="ProtNLM"/>
    </source>
</evidence>
<keyword evidence="3" id="KW-1185">Reference proteome</keyword>
<dbReference type="PANTHER" id="PTHR28027">
    <property type="entry name" value="TRANSCRIPTIONAL REGULATOR MIT1"/>
    <property type="match status" value="1"/>
</dbReference>
<feature type="compositionally biased region" description="Polar residues" evidence="1">
    <location>
        <begin position="319"/>
        <end position="334"/>
    </location>
</feature>
<evidence type="ECO:0000313" key="2">
    <source>
        <dbReference type="EMBL" id="KIO27662.1"/>
    </source>
</evidence>
<reference evidence="3" key="2">
    <citation type="submission" date="2015-01" db="EMBL/GenBank/DDBJ databases">
        <title>Evolutionary Origins and Diversification of the Mycorrhizal Mutualists.</title>
        <authorList>
            <consortium name="DOE Joint Genome Institute"/>
            <consortium name="Mycorrhizal Genomics Consortium"/>
            <person name="Kohler A."/>
            <person name="Kuo A."/>
            <person name="Nagy L.G."/>
            <person name="Floudas D."/>
            <person name="Copeland A."/>
            <person name="Barry K.W."/>
            <person name="Cichocki N."/>
            <person name="Veneault-Fourrey C."/>
            <person name="LaButti K."/>
            <person name="Lindquist E.A."/>
            <person name="Lipzen A."/>
            <person name="Lundell T."/>
            <person name="Morin E."/>
            <person name="Murat C."/>
            <person name="Riley R."/>
            <person name="Ohm R."/>
            <person name="Sun H."/>
            <person name="Tunlid A."/>
            <person name="Henrissat B."/>
            <person name="Grigoriev I.V."/>
            <person name="Hibbett D.S."/>
            <person name="Martin F."/>
        </authorList>
    </citation>
    <scope>NUCLEOTIDE SEQUENCE [LARGE SCALE GENOMIC DNA]</scope>
    <source>
        <strain evidence="3">MUT 4182</strain>
    </source>
</reference>
<feature type="compositionally biased region" description="Polar residues" evidence="1">
    <location>
        <begin position="341"/>
        <end position="357"/>
    </location>
</feature>
<accession>A0A0C3M1R2</accession>
<feature type="compositionally biased region" description="Polar residues" evidence="1">
    <location>
        <begin position="202"/>
        <end position="224"/>
    </location>
</feature>
<dbReference type="EMBL" id="KN823005">
    <property type="protein sequence ID" value="KIO27662.1"/>
    <property type="molecule type" value="Genomic_DNA"/>
</dbReference>